<evidence type="ECO:0000313" key="3">
    <source>
        <dbReference type="Proteomes" id="UP000198802"/>
    </source>
</evidence>
<keyword evidence="1" id="KW-0732">Signal</keyword>
<gene>
    <name evidence="2" type="ORF">Ga0074812_102111</name>
</gene>
<keyword evidence="3" id="KW-1185">Reference proteome</keyword>
<name>A0A0S4QH97_9ACTN</name>
<evidence type="ECO:0000256" key="1">
    <source>
        <dbReference type="SAM" id="SignalP"/>
    </source>
</evidence>
<dbReference type="Proteomes" id="UP000198802">
    <property type="component" value="Unassembled WGS sequence"/>
</dbReference>
<dbReference type="AlphaFoldDB" id="A0A0S4QH97"/>
<dbReference type="EMBL" id="FAOZ01000002">
    <property type="protein sequence ID" value="CUU54108.1"/>
    <property type="molecule type" value="Genomic_DNA"/>
</dbReference>
<feature type="chain" id="PRO_5038464077" evidence="1">
    <location>
        <begin position="30"/>
        <end position="56"/>
    </location>
</feature>
<evidence type="ECO:0000313" key="2">
    <source>
        <dbReference type="EMBL" id="CUU54108.1"/>
    </source>
</evidence>
<reference evidence="3" key="1">
    <citation type="submission" date="2015-11" db="EMBL/GenBank/DDBJ databases">
        <authorList>
            <person name="Varghese N."/>
        </authorList>
    </citation>
    <scope>NUCLEOTIDE SEQUENCE [LARGE SCALE GENOMIC DNA]</scope>
    <source>
        <strain evidence="3">DSM 45899</strain>
    </source>
</reference>
<sequence length="56" mass="6229">MFARMIRCHARYQAMILLFLLAAAMLTFAATVVSPSAEAKPPSECYKYPDGTIECE</sequence>
<proteinExistence type="predicted"/>
<protein>
    <submittedName>
        <fullName evidence="2">Uncharacterized protein</fullName>
    </submittedName>
</protein>
<organism evidence="2 3">
    <name type="scientific">Parafrankia irregularis</name>
    <dbReference type="NCBI Taxonomy" id="795642"/>
    <lineage>
        <taxon>Bacteria</taxon>
        <taxon>Bacillati</taxon>
        <taxon>Actinomycetota</taxon>
        <taxon>Actinomycetes</taxon>
        <taxon>Frankiales</taxon>
        <taxon>Frankiaceae</taxon>
        <taxon>Parafrankia</taxon>
    </lineage>
</organism>
<accession>A0A0S4QH97</accession>
<feature type="signal peptide" evidence="1">
    <location>
        <begin position="1"/>
        <end position="29"/>
    </location>
</feature>